<keyword evidence="3 10" id="KW-0493">Microtubule</keyword>
<dbReference type="GO" id="GO:0005524">
    <property type="term" value="F:ATP binding"/>
    <property type="evidence" value="ECO:0007669"/>
    <property type="project" value="UniProtKB-UniRule"/>
</dbReference>
<proteinExistence type="inferred from homology"/>
<gene>
    <name evidence="13" type="ORF">BCR43DRAFT_434416</name>
</gene>
<dbReference type="SMART" id="SM00129">
    <property type="entry name" value="KISc"/>
    <property type="match status" value="1"/>
</dbReference>
<comment type="subcellular location">
    <subcellularLocation>
        <location evidence="1">Cytoplasm</location>
        <location evidence="1">Cytoskeleton</location>
    </subcellularLocation>
</comment>
<dbReference type="PROSITE" id="PS00411">
    <property type="entry name" value="KINESIN_MOTOR_1"/>
    <property type="match status" value="1"/>
</dbReference>
<evidence type="ECO:0000256" key="1">
    <source>
        <dbReference type="ARBA" id="ARBA00004245"/>
    </source>
</evidence>
<dbReference type="GO" id="GO:0005634">
    <property type="term" value="C:nucleus"/>
    <property type="evidence" value="ECO:0007669"/>
    <property type="project" value="TreeGrafter"/>
</dbReference>
<keyword evidence="6 9" id="KW-0505">Motor protein</keyword>
<evidence type="ECO:0000313" key="14">
    <source>
        <dbReference type="Proteomes" id="UP000242180"/>
    </source>
</evidence>
<evidence type="ECO:0000256" key="5">
    <source>
        <dbReference type="ARBA" id="ARBA00022840"/>
    </source>
</evidence>
<dbReference type="OMA" id="RSHCICT"/>
<keyword evidence="14" id="KW-1185">Reference proteome</keyword>
<dbReference type="GO" id="GO:0072686">
    <property type="term" value="C:mitotic spindle"/>
    <property type="evidence" value="ECO:0007669"/>
    <property type="project" value="TreeGrafter"/>
</dbReference>
<comment type="caution">
    <text evidence="13">The sequence shown here is derived from an EMBL/GenBank/DDBJ whole genome shotgun (WGS) entry which is preliminary data.</text>
</comment>
<evidence type="ECO:0000259" key="12">
    <source>
        <dbReference type="PROSITE" id="PS50067"/>
    </source>
</evidence>
<evidence type="ECO:0000256" key="8">
    <source>
        <dbReference type="ARBA" id="ARBA00034704"/>
    </source>
</evidence>
<organism evidence="13 14">
    <name type="scientific">Syncephalastrum racemosum</name>
    <name type="common">Filamentous fungus</name>
    <dbReference type="NCBI Taxonomy" id="13706"/>
    <lineage>
        <taxon>Eukaryota</taxon>
        <taxon>Fungi</taxon>
        <taxon>Fungi incertae sedis</taxon>
        <taxon>Mucoromycota</taxon>
        <taxon>Mucoromycotina</taxon>
        <taxon>Mucoromycetes</taxon>
        <taxon>Mucorales</taxon>
        <taxon>Syncephalastraceae</taxon>
        <taxon>Syncephalastrum</taxon>
    </lineage>
</organism>
<dbReference type="InterPro" id="IPR019821">
    <property type="entry name" value="Kinesin_motor_CS"/>
</dbReference>
<feature type="binding site" evidence="9">
    <location>
        <begin position="21"/>
        <end position="28"/>
    </location>
    <ligand>
        <name>ATP</name>
        <dbReference type="ChEBI" id="CHEBI:30616"/>
    </ligand>
</feature>
<evidence type="ECO:0000256" key="10">
    <source>
        <dbReference type="RuleBase" id="RU000394"/>
    </source>
</evidence>
<reference evidence="13 14" key="1">
    <citation type="submission" date="2016-07" db="EMBL/GenBank/DDBJ databases">
        <title>Pervasive Adenine N6-methylation of Active Genes in Fungi.</title>
        <authorList>
            <consortium name="DOE Joint Genome Institute"/>
            <person name="Mondo S.J."/>
            <person name="Dannebaum R.O."/>
            <person name="Kuo R.C."/>
            <person name="Labutti K."/>
            <person name="Haridas S."/>
            <person name="Kuo A."/>
            <person name="Salamov A."/>
            <person name="Ahrendt S.R."/>
            <person name="Lipzen A."/>
            <person name="Sullivan W."/>
            <person name="Andreopoulos W.B."/>
            <person name="Clum A."/>
            <person name="Lindquist E."/>
            <person name="Daum C."/>
            <person name="Ramamoorthy G.K."/>
            <person name="Gryganskyi A."/>
            <person name="Culley D."/>
            <person name="Magnuson J.K."/>
            <person name="James T.Y."/>
            <person name="O'Malley M.A."/>
            <person name="Stajich J.E."/>
            <person name="Spatafora J.W."/>
            <person name="Visel A."/>
            <person name="Grigoriev I.V."/>
        </authorList>
    </citation>
    <scope>NUCLEOTIDE SEQUENCE [LARGE SCALE GENOMIC DNA]</scope>
    <source>
        <strain evidence="13 14">NRRL 2496</strain>
    </source>
</reference>
<sequence length="335" mass="37151">TVKPFLDDVLKGFNCTIFAYGQTGTGKTYTMEGDLSEIDGHYTPRAGVLPRLINELFAKLRGIEHSVKLSMLELYNEELRDLLHNSSEPLKIFEDKTGLGVTVHGLQDTYIPDAKEGLRLLQKGSKHRTSAATKCNDKSSRSHCICTLTVQVREASPTGGEDAIRTGKINLVDLAGSENINRSGAEQARAREAGVINQSLLALGRVINHLVDKSPHIPYRESKLTRLLKDSLGGRTRTCIIATISTEPSHSDEIANTLDYASRAKNIRNRPEANQKMNRNVHIADLELMLEQYKSDLRVRDHGTLSALDTHTHVALKRPPEKRTASTCLKSHMKP</sequence>
<dbReference type="EMBL" id="MCGN01000002">
    <property type="protein sequence ID" value="ORZ01740.1"/>
    <property type="molecule type" value="Genomic_DNA"/>
</dbReference>
<evidence type="ECO:0000256" key="3">
    <source>
        <dbReference type="ARBA" id="ARBA00022701"/>
    </source>
</evidence>
<dbReference type="Gene3D" id="3.40.850.10">
    <property type="entry name" value="Kinesin motor domain"/>
    <property type="match status" value="1"/>
</dbReference>
<evidence type="ECO:0000256" key="2">
    <source>
        <dbReference type="ARBA" id="ARBA00022490"/>
    </source>
</evidence>
<dbReference type="PROSITE" id="PS50067">
    <property type="entry name" value="KINESIN_MOTOR_2"/>
    <property type="match status" value="1"/>
</dbReference>
<dbReference type="InterPro" id="IPR036961">
    <property type="entry name" value="Kinesin_motor_dom_sf"/>
</dbReference>
<dbReference type="GO" id="GO:0007018">
    <property type="term" value="P:microtubule-based movement"/>
    <property type="evidence" value="ECO:0007669"/>
    <property type="project" value="InterPro"/>
</dbReference>
<evidence type="ECO:0000256" key="11">
    <source>
        <dbReference type="SAM" id="MobiDB-lite"/>
    </source>
</evidence>
<evidence type="ECO:0000256" key="6">
    <source>
        <dbReference type="ARBA" id="ARBA00023175"/>
    </source>
</evidence>
<dbReference type="GO" id="GO:0008574">
    <property type="term" value="F:plus-end-directed microtubule motor activity"/>
    <property type="evidence" value="ECO:0007669"/>
    <property type="project" value="TreeGrafter"/>
</dbReference>
<dbReference type="GO" id="GO:0000073">
    <property type="term" value="P:initial mitotic spindle pole body separation"/>
    <property type="evidence" value="ECO:0007669"/>
    <property type="project" value="TreeGrafter"/>
</dbReference>
<keyword evidence="7" id="KW-0206">Cytoskeleton</keyword>
<keyword evidence="5 9" id="KW-0067">ATP-binding</keyword>
<dbReference type="GO" id="GO:0005876">
    <property type="term" value="C:spindle microtubule"/>
    <property type="evidence" value="ECO:0007669"/>
    <property type="project" value="TreeGrafter"/>
</dbReference>
<dbReference type="PANTHER" id="PTHR47970:SF12">
    <property type="entry name" value="KINESIN FAMILY MEMBER 11"/>
    <property type="match status" value="1"/>
</dbReference>
<keyword evidence="2" id="KW-0963">Cytoplasm</keyword>
<evidence type="ECO:0000313" key="13">
    <source>
        <dbReference type="EMBL" id="ORZ01740.1"/>
    </source>
</evidence>
<feature type="region of interest" description="Disordered" evidence="11">
    <location>
        <begin position="316"/>
        <end position="335"/>
    </location>
</feature>
<name>A0A1X2HQT7_SYNRA</name>
<keyword evidence="4 9" id="KW-0547">Nucleotide-binding</keyword>
<dbReference type="Proteomes" id="UP000242180">
    <property type="component" value="Unassembled WGS sequence"/>
</dbReference>
<feature type="non-terminal residue" evidence="13">
    <location>
        <position position="1"/>
    </location>
</feature>
<comment type="similarity">
    <text evidence="8">Belongs to the TRAFAC class myosin-kinesin ATPase superfamily. Kinesin family. KIN-5/BimC subfamily.</text>
</comment>
<evidence type="ECO:0000256" key="4">
    <source>
        <dbReference type="ARBA" id="ARBA00022741"/>
    </source>
</evidence>
<feature type="domain" description="Kinesin motor" evidence="12">
    <location>
        <begin position="1"/>
        <end position="267"/>
    </location>
</feature>
<accession>A0A1X2HQT7</accession>
<dbReference type="STRING" id="13706.A0A1X2HQT7"/>
<dbReference type="InParanoid" id="A0A1X2HQT7"/>
<dbReference type="AlphaFoldDB" id="A0A1X2HQT7"/>
<dbReference type="SUPFAM" id="SSF52540">
    <property type="entry name" value="P-loop containing nucleoside triphosphate hydrolases"/>
    <property type="match status" value="1"/>
</dbReference>
<dbReference type="InterPro" id="IPR027417">
    <property type="entry name" value="P-loop_NTPase"/>
</dbReference>
<dbReference type="InterPro" id="IPR047149">
    <property type="entry name" value="KIF11-like"/>
</dbReference>
<evidence type="ECO:0000256" key="9">
    <source>
        <dbReference type="PROSITE-ProRule" id="PRU00283"/>
    </source>
</evidence>
<dbReference type="GO" id="GO:0008017">
    <property type="term" value="F:microtubule binding"/>
    <property type="evidence" value="ECO:0007669"/>
    <property type="project" value="InterPro"/>
</dbReference>
<dbReference type="PRINTS" id="PR00380">
    <property type="entry name" value="KINESINHEAVY"/>
</dbReference>
<dbReference type="InterPro" id="IPR001752">
    <property type="entry name" value="Kinesin_motor_dom"/>
</dbReference>
<dbReference type="FunFam" id="3.40.850.10:FF:000019">
    <property type="entry name" value="Kinesin-like protein KIN-5D"/>
    <property type="match status" value="1"/>
</dbReference>
<evidence type="ECO:0000256" key="7">
    <source>
        <dbReference type="ARBA" id="ARBA00023212"/>
    </source>
</evidence>
<dbReference type="PANTHER" id="PTHR47970">
    <property type="entry name" value="KINESIN-LIKE PROTEIN KIF11"/>
    <property type="match status" value="1"/>
</dbReference>
<dbReference type="OrthoDB" id="3176171at2759"/>
<dbReference type="Pfam" id="PF00225">
    <property type="entry name" value="Kinesin"/>
    <property type="match status" value="1"/>
</dbReference>
<protein>
    <recommendedName>
        <fullName evidence="10">Kinesin-like protein</fullName>
    </recommendedName>
</protein>